<dbReference type="InterPro" id="IPR021196">
    <property type="entry name" value="PdxT/SNO_CS"/>
</dbReference>
<dbReference type="HAMAP" id="MF_01615">
    <property type="entry name" value="PdxT"/>
    <property type="match status" value="1"/>
</dbReference>
<dbReference type="EC" id="3.5.1.2" evidence="7"/>
<feature type="binding site" evidence="7">
    <location>
        <position position="122"/>
    </location>
    <ligand>
        <name>L-glutamine</name>
        <dbReference type="ChEBI" id="CHEBI:58359"/>
    </ligand>
</feature>
<evidence type="ECO:0000256" key="4">
    <source>
        <dbReference type="ARBA" id="ARBA00022962"/>
    </source>
</evidence>
<dbReference type="PROSITE" id="PS51273">
    <property type="entry name" value="GATASE_TYPE_1"/>
    <property type="match status" value="1"/>
</dbReference>
<dbReference type="EMBL" id="JBFSHR010000011">
    <property type="protein sequence ID" value="MEX6429127.1"/>
    <property type="molecule type" value="Genomic_DNA"/>
</dbReference>
<gene>
    <name evidence="7 8" type="primary">pdxT</name>
    <name evidence="8" type="ORF">AB6A68_04660</name>
</gene>
<evidence type="ECO:0000313" key="9">
    <source>
        <dbReference type="Proteomes" id="UP001560267"/>
    </source>
</evidence>
<dbReference type="RefSeq" id="WP_369084321.1">
    <property type="nucleotide sequence ID" value="NZ_JBFSHR010000011.1"/>
</dbReference>
<comment type="catalytic activity">
    <reaction evidence="7">
        <text>aldehydo-D-ribose 5-phosphate + D-glyceraldehyde 3-phosphate + L-glutamine = pyridoxal 5'-phosphate + L-glutamate + phosphate + 3 H2O + H(+)</text>
        <dbReference type="Rhea" id="RHEA:31507"/>
        <dbReference type="ChEBI" id="CHEBI:15377"/>
        <dbReference type="ChEBI" id="CHEBI:15378"/>
        <dbReference type="ChEBI" id="CHEBI:29985"/>
        <dbReference type="ChEBI" id="CHEBI:43474"/>
        <dbReference type="ChEBI" id="CHEBI:58273"/>
        <dbReference type="ChEBI" id="CHEBI:58359"/>
        <dbReference type="ChEBI" id="CHEBI:59776"/>
        <dbReference type="ChEBI" id="CHEBI:597326"/>
        <dbReference type="EC" id="4.3.3.6"/>
    </reaction>
</comment>
<keyword evidence="9" id="KW-1185">Reference proteome</keyword>
<evidence type="ECO:0000256" key="2">
    <source>
        <dbReference type="ARBA" id="ARBA00022801"/>
    </source>
</evidence>
<keyword evidence="4 7" id="KW-0315">Glutamine amidotransferase</keyword>
<dbReference type="CDD" id="cd01749">
    <property type="entry name" value="GATase1_PB"/>
    <property type="match status" value="1"/>
</dbReference>
<comment type="catalytic activity">
    <reaction evidence="6 7">
        <text>L-glutamine + H2O = L-glutamate + NH4(+)</text>
        <dbReference type="Rhea" id="RHEA:15889"/>
        <dbReference type="ChEBI" id="CHEBI:15377"/>
        <dbReference type="ChEBI" id="CHEBI:28938"/>
        <dbReference type="ChEBI" id="CHEBI:29985"/>
        <dbReference type="ChEBI" id="CHEBI:58359"/>
        <dbReference type="EC" id="3.5.1.2"/>
    </reaction>
</comment>
<dbReference type="PANTHER" id="PTHR31559">
    <property type="entry name" value="PYRIDOXAL 5'-PHOSPHATE SYNTHASE SUBUNIT SNO"/>
    <property type="match status" value="1"/>
</dbReference>
<evidence type="ECO:0000256" key="7">
    <source>
        <dbReference type="HAMAP-Rule" id="MF_01615"/>
    </source>
</evidence>
<reference evidence="8 9" key="1">
    <citation type="submission" date="2024-07" db="EMBL/GenBank/DDBJ databases">
        <title>Draft Genome Sequence of Ferrimicrobium acidiphilum Strain YE2023, Isolated from a Pulp of Bioleach Reactor.</title>
        <authorList>
            <person name="Elkina Y.A."/>
            <person name="Bulaeva A.G."/>
            <person name="Beletsky A.V."/>
            <person name="Mardanov A.V."/>
        </authorList>
    </citation>
    <scope>NUCLEOTIDE SEQUENCE [LARGE SCALE GENOMIC DNA]</scope>
    <source>
        <strain evidence="8 9">YE2023</strain>
    </source>
</reference>
<protein>
    <recommendedName>
        <fullName evidence="7">Pyridoxal 5'-phosphate synthase subunit PdxT</fullName>
        <ecNumber evidence="7">4.3.3.6</ecNumber>
    </recommendedName>
    <alternativeName>
        <fullName evidence="7">Pdx2</fullName>
    </alternativeName>
    <alternativeName>
        <fullName evidence="7">Pyridoxal 5'-phosphate synthase glutaminase subunit</fullName>
        <ecNumber evidence="7">3.5.1.2</ecNumber>
    </alternativeName>
</protein>
<dbReference type="Gene3D" id="3.40.50.880">
    <property type="match status" value="1"/>
</dbReference>
<dbReference type="EC" id="4.3.3.6" evidence="7"/>
<name>A0ABV3Y0N3_9ACTN</name>
<feature type="binding site" evidence="7">
    <location>
        <begin position="150"/>
        <end position="151"/>
    </location>
    <ligand>
        <name>L-glutamine</name>
        <dbReference type="ChEBI" id="CHEBI:58359"/>
    </ligand>
</feature>
<dbReference type="InterPro" id="IPR002161">
    <property type="entry name" value="PdxT/SNO"/>
</dbReference>
<comment type="subunit">
    <text evidence="7">In the presence of PdxS, forms a dodecamer of heterodimers. Only shows activity in the heterodimer.</text>
</comment>
<organism evidence="8 9">
    <name type="scientific">Ferrimicrobium acidiphilum</name>
    <dbReference type="NCBI Taxonomy" id="121039"/>
    <lineage>
        <taxon>Bacteria</taxon>
        <taxon>Bacillati</taxon>
        <taxon>Actinomycetota</taxon>
        <taxon>Acidimicrobiia</taxon>
        <taxon>Acidimicrobiales</taxon>
        <taxon>Acidimicrobiaceae</taxon>
        <taxon>Ferrimicrobium</taxon>
    </lineage>
</organism>
<comment type="pathway">
    <text evidence="7">Cofactor biosynthesis; pyridoxal 5'-phosphate biosynthesis.</text>
</comment>
<feature type="binding site" evidence="7">
    <location>
        <begin position="61"/>
        <end position="63"/>
    </location>
    <ligand>
        <name>L-glutamine</name>
        <dbReference type="ChEBI" id="CHEBI:58359"/>
    </ligand>
</feature>
<dbReference type="Pfam" id="PF01174">
    <property type="entry name" value="SNO"/>
    <property type="match status" value="1"/>
</dbReference>
<dbReference type="PROSITE" id="PS51130">
    <property type="entry name" value="PDXT_SNO_2"/>
    <property type="match status" value="1"/>
</dbReference>
<dbReference type="PROSITE" id="PS01236">
    <property type="entry name" value="PDXT_SNO_1"/>
    <property type="match status" value="1"/>
</dbReference>
<keyword evidence="2 7" id="KW-0378">Hydrolase</keyword>
<proteinExistence type="inferred from homology"/>
<comment type="caution">
    <text evidence="8">The sequence shown here is derived from an EMBL/GenBank/DDBJ whole genome shotgun (WGS) entry which is preliminary data.</text>
</comment>
<sequence>MISIWRIAAGRGQTTVRIGVLALQGDFSEHLAMVAELGWHGVPVKEAADLVGLDGLVLPGGESTTQCLLLEASGLRCPITEELRDGLPALGTCAGLIMLSRTVIGGREDQWSFGVLDVAVRRNGFGRQVRSFEANLVVEGLVDVMRAVFIRAPVITEVGDKVEVLASVPYRFPDGTQVQVPVVVAEGSLVASSFHPELAGDPRLHELAFGRSVGRSIADIVSTLDEREERYVGSFQMGDDQTQEGRSG</sequence>
<comment type="similarity">
    <text evidence="1 7">Belongs to the glutaminase PdxT/SNO family.</text>
</comment>
<accession>A0ABV3Y0N3</accession>
<feature type="active site" description="Charge relay system" evidence="7">
    <location>
        <position position="197"/>
    </location>
</feature>
<dbReference type="GO" id="GO:0036381">
    <property type="term" value="F:pyridoxal 5'-phosphate synthase (glutamine hydrolysing) activity"/>
    <property type="evidence" value="ECO:0007669"/>
    <property type="project" value="UniProtKB-EC"/>
</dbReference>
<feature type="active site" description="Nucleophile" evidence="7">
    <location>
        <position position="93"/>
    </location>
</feature>
<keyword evidence="5 7" id="KW-0456">Lyase</keyword>
<comment type="function">
    <text evidence="7">Catalyzes the hydrolysis of glutamine to glutamate and ammonia as part of the biosynthesis of pyridoxal 5'-phosphate. The resulting ammonia molecule is channeled to the active site of PdxS.</text>
</comment>
<evidence type="ECO:0000256" key="6">
    <source>
        <dbReference type="ARBA" id="ARBA00049534"/>
    </source>
</evidence>
<evidence type="ECO:0000313" key="8">
    <source>
        <dbReference type="EMBL" id="MEX6429127.1"/>
    </source>
</evidence>
<evidence type="ECO:0000256" key="3">
    <source>
        <dbReference type="ARBA" id="ARBA00022898"/>
    </source>
</evidence>
<evidence type="ECO:0000256" key="1">
    <source>
        <dbReference type="ARBA" id="ARBA00008345"/>
    </source>
</evidence>
<dbReference type="Proteomes" id="UP001560267">
    <property type="component" value="Unassembled WGS sequence"/>
</dbReference>
<dbReference type="SUPFAM" id="SSF52317">
    <property type="entry name" value="Class I glutamine amidotransferase-like"/>
    <property type="match status" value="1"/>
</dbReference>
<dbReference type="NCBIfam" id="TIGR03800">
    <property type="entry name" value="PLP_synth_Pdx2"/>
    <property type="match status" value="1"/>
</dbReference>
<dbReference type="InterPro" id="IPR029062">
    <property type="entry name" value="Class_I_gatase-like"/>
</dbReference>
<dbReference type="GO" id="GO:0004359">
    <property type="term" value="F:glutaminase activity"/>
    <property type="evidence" value="ECO:0007669"/>
    <property type="project" value="UniProtKB-EC"/>
</dbReference>
<keyword evidence="3 7" id="KW-0663">Pyridoxal phosphate</keyword>
<feature type="active site" description="Charge relay system" evidence="7">
    <location>
        <position position="195"/>
    </location>
</feature>
<evidence type="ECO:0000256" key="5">
    <source>
        <dbReference type="ARBA" id="ARBA00023239"/>
    </source>
</evidence>
<dbReference type="PANTHER" id="PTHR31559:SF0">
    <property type="entry name" value="PYRIDOXAL 5'-PHOSPHATE SYNTHASE SUBUNIT SNO1-RELATED"/>
    <property type="match status" value="1"/>
</dbReference>